<keyword evidence="3" id="KW-1185">Reference proteome</keyword>
<organism evidence="2 3">
    <name type="scientific">Mycena venus</name>
    <dbReference type="NCBI Taxonomy" id="2733690"/>
    <lineage>
        <taxon>Eukaryota</taxon>
        <taxon>Fungi</taxon>
        <taxon>Dikarya</taxon>
        <taxon>Basidiomycota</taxon>
        <taxon>Agaricomycotina</taxon>
        <taxon>Agaricomycetes</taxon>
        <taxon>Agaricomycetidae</taxon>
        <taxon>Agaricales</taxon>
        <taxon>Marasmiineae</taxon>
        <taxon>Mycenaceae</taxon>
        <taxon>Mycena</taxon>
    </lineage>
</organism>
<comment type="caution">
    <text evidence="2">The sequence shown here is derived from an EMBL/GenBank/DDBJ whole genome shotgun (WGS) entry which is preliminary data.</text>
</comment>
<dbReference type="EMBL" id="JACAZI010000010">
    <property type="protein sequence ID" value="KAF7350357.1"/>
    <property type="molecule type" value="Genomic_DNA"/>
</dbReference>
<sequence length="492" mass="55174">MYTAAHFSLFTFSGQKRRQYGSLCDGRNETAFRSHSTTESQLAASHISQPLNRRPQLCFVLFFAITLNLPAMTTYESLYYSNPGQERLRLWTKEKKPEIEQKFKEMKRDINAELGQRVRDILRRTPYDHYAIMNACQAAQEEEAEVARLLSEGVEAETVRMKTVFMHAALNHPGESDPTEEVRERIKSDPQAENAYCSPILVETLLWEGQADLPNTHRRRLELDFPDRVEALLEFHCIAFHADVNILKELYDDDMNGKENRKEVLANHRAKMEALMASYAEEMSEGWAKEKERLHSAAAAQSPLAQPPARWETNDWMTSQPSPPNNAAAAGAQRRAHMTNPPTILGAAAEQRRKTAQSMPLRGILKNASAGASAGGVPSRGATSNQTVAVESLTFDEGDDDDADFPGSFFRGQMIVGDTNTNRQYLEPDIAVNSPGHQQYASTSRSYELYRPRSASDAMRGIPRAANGNNVAQMTQRFEAMENGKGKGKERL</sequence>
<feature type="compositionally biased region" description="Low complexity" evidence="1">
    <location>
        <begin position="296"/>
        <end position="309"/>
    </location>
</feature>
<gene>
    <name evidence="2" type="ORF">MVEN_01340400</name>
</gene>
<evidence type="ECO:0000313" key="2">
    <source>
        <dbReference type="EMBL" id="KAF7350357.1"/>
    </source>
</evidence>
<evidence type="ECO:0000256" key="1">
    <source>
        <dbReference type="SAM" id="MobiDB-lite"/>
    </source>
</evidence>
<dbReference type="AlphaFoldDB" id="A0A8H6Y0B3"/>
<reference evidence="2" key="1">
    <citation type="submission" date="2020-05" db="EMBL/GenBank/DDBJ databases">
        <title>Mycena genomes resolve the evolution of fungal bioluminescence.</title>
        <authorList>
            <person name="Tsai I.J."/>
        </authorList>
    </citation>
    <scope>NUCLEOTIDE SEQUENCE</scope>
    <source>
        <strain evidence="2">CCC161011</strain>
    </source>
</reference>
<name>A0A8H6Y0B3_9AGAR</name>
<feature type="region of interest" description="Disordered" evidence="1">
    <location>
        <begin position="290"/>
        <end position="335"/>
    </location>
</feature>
<accession>A0A8H6Y0B3</accession>
<dbReference type="Proteomes" id="UP000620124">
    <property type="component" value="Unassembled WGS sequence"/>
</dbReference>
<dbReference type="OrthoDB" id="3068037at2759"/>
<proteinExistence type="predicted"/>
<protein>
    <submittedName>
        <fullName evidence="2">Uncharacterized protein</fullName>
    </submittedName>
</protein>
<evidence type="ECO:0000313" key="3">
    <source>
        <dbReference type="Proteomes" id="UP000620124"/>
    </source>
</evidence>